<feature type="domain" description="Thioredoxin" evidence="4">
    <location>
        <begin position="5"/>
        <end position="151"/>
    </location>
</feature>
<feature type="active site" description="Cysteine sulfenic acid (-SOH) intermediate; for peroxidase activity" evidence="3">
    <location>
        <position position="47"/>
    </location>
</feature>
<dbReference type="InterPro" id="IPR000866">
    <property type="entry name" value="AhpC/TSA"/>
</dbReference>
<dbReference type="InterPro" id="IPR050455">
    <property type="entry name" value="Tpx_Peroxidase_subfamily"/>
</dbReference>
<dbReference type="RefSeq" id="WP_006583800.1">
    <property type="nucleotide sequence ID" value="NZ_CM001377.1"/>
</dbReference>
<dbReference type="InterPro" id="IPR013766">
    <property type="entry name" value="Thioredoxin_domain"/>
</dbReference>
<organism evidence="5 6">
    <name type="scientific">Thermanaerovibrio velox DSM 12556</name>
    <dbReference type="NCBI Taxonomy" id="926567"/>
    <lineage>
        <taxon>Bacteria</taxon>
        <taxon>Thermotogati</taxon>
        <taxon>Synergistota</taxon>
        <taxon>Synergistia</taxon>
        <taxon>Synergistales</taxon>
        <taxon>Synergistaceae</taxon>
        <taxon>Thermanaerovibrio</taxon>
    </lineage>
</organism>
<dbReference type="PROSITE" id="PS51352">
    <property type="entry name" value="THIOREDOXIN_2"/>
    <property type="match status" value="1"/>
</dbReference>
<sequence length="151" mass="17139">MADLVKVGDLVKDFTLKDQDGNDVTLSSFRGKKVLLSFHPLAWTPICRDQMKALDDLYDRFAEKGVEPLGLSVDSMFCKKAWADSMGLKNLKILADFWPHGEVAESLGLFREKNGFSERANVLIDEEGKVQWVKVYEIKTLPDFEEVLNIL</sequence>
<dbReference type="InterPro" id="IPR024706">
    <property type="entry name" value="Peroxiredoxin_AhpC-typ"/>
</dbReference>
<evidence type="ECO:0000256" key="1">
    <source>
        <dbReference type="ARBA" id="ARBA00023002"/>
    </source>
</evidence>
<dbReference type="eggNOG" id="COG1225">
    <property type="taxonomic scope" value="Bacteria"/>
</dbReference>
<evidence type="ECO:0000256" key="3">
    <source>
        <dbReference type="PIRSR" id="PIRSR000239-1"/>
    </source>
</evidence>
<keyword evidence="1" id="KW-0560">Oxidoreductase</keyword>
<dbReference type="SUPFAM" id="SSF52833">
    <property type="entry name" value="Thioredoxin-like"/>
    <property type="match status" value="1"/>
</dbReference>
<dbReference type="HOGENOM" id="CLU_042529_14_2_0"/>
<reference evidence="5 6" key="1">
    <citation type="submission" date="2011-10" db="EMBL/GenBank/DDBJ databases">
        <title>The Noncontiguous Finished genome of Thermanaerovibrio velox DSM 12556.</title>
        <authorList>
            <consortium name="US DOE Joint Genome Institute (JGI-PGF)"/>
            <person name="Lucas S."/>
            <person name="Copeland A."/>
            <person name="Lapidus A."/>
            <person name="Glavina del Rio T."/>
            <person name="Dalin E."/>
            <person name="Tice H."/>
            <person name="Bruce D."/>
            <person name="Goodwin L."/>
            <person name="Pitluck S."/>
            <person name="Peters L."/>
            <person name="Mikhailova N."/>
            <person name="Teshima H."/>
            <person name="Kyrpides N."/>
            <person name="Mavromatis K."/>
            <person name="Ivanova N."/>
            <person name="Markowitz V."/>
            <person name="Cheng J.-F."/>
            <person name="Hugenholtz P."/>
            <person name="Woyke T."/>
            <person name="Wu D."/>
            <person name="Spring S."/>
            <person name="Brambilla E.-M."/>
            <person name="Klenk H.-P."/>
            <person name="Eisen J.A."/>
        </authorList>
    </citation>
    <scope>NUCLEOTIDE SEQUENCE [LARGE SCALE GENOMIC DNA]</scope>
    <source>
        <strain evidence="5 6">DSM 12556</strain>
    </source>
</reference>
<accession>H0USL7</accession>
<protein>
    <submittedName>
        <fullName evidence="5">Peroxiredoxin</fullName>
    </submittedName>
</protein>
<dbReference type="PANTHER" id="PTHR43110:SF1">
    <property type="entry name" value="THIOL PEROXIDASE"/>
    <property type="match status" value="1"/>
</dbReference>
<dbReference type="EMBL" id="CM001377">
    <property type="protein sequence ID" value="EHM10306.1"/>
    <property type="molecule type" value="Genomic_DNA"/>
</dbReference>
<dbReference type="PIRSF" id="PIRSF000239">
    <property type="entry name" value="AHPC"/>
    <property type="match status" value="1"/>
</dbReference>
<dbReference type="PANTHER" id="PTHR43110">
    <property type="entry name" value="THIOL PEROXIDASE"/>
    <property type="match status" value="1"/>
</dbReference>
<evidence type="ECO:0000256" key="2">
    <source>
        <dbReference type="ARBA" id="ARBA00023284"/>
    </source>
</evidence>
<dbReference type="Pfam" id="PF00578">
    <property type="entry name" value="AhpC-TSA"/>
    <property type="match status" value="1"/>
</dbReference>
<dbReference type="GO" id="GO:0016491">
    <property type="term" value="F:oxidoreductase activity"/>
    <property type="evidence" value="ECO:0007669"/>
    <property type="project" value="UniProtKB-KW"/>
</dbReference>
<dbReference type="GO" id="GO:0016209">
    <property type="term" value="F:antioxidant activity"/>
    <property type="evidence" value="ECO:0007669"/>
    <property type="project" value="InterPro"/>
</dbReference>
<dbReference type="CDD" id="cd03018">
    <property type="entry name" value="PRX_AhpE_like"/>
    <property type="match status" value="1"/>
</dbReference>
<dbReference type="Gene3D" id="3.40.30.10">
    <property type="entry name" value="Glutaredoxin"/>
    <property type="match status" value="1"/>
</dbReference>
<proteinExistence type="predicted"/>
<gene>
    <name evidence="5" type="ORF">TheveDRAFT_1182</name>
</gene>
<keyword evidence="2" id="KW-0676">Redox-active center</keyword>
<name>H0USL7_9BACT</name>
<keyword evidence="6" id="KW-1185">Reference proteome</keyword>
<evidence type="ECO:0000313" key="6">
    <source>
        <dbReference type="Proteomes" id="UP000005730"/>
    </source>
</evidence>
<dbReference type="AlphaFoldDB" id="H0USL7"/>
<dbReference type="OrthoDB" id="9812811at2"/>
<dbReference type="Proteomes" id="UP000005730">
    <property type="component" value="Chromosome"/>
</dbReference>
<dbReference type="InterPro" id="IPR036249">
    <property type="entry name" value="Thioredoxin-like_sf"/>
</dbReference>
<evidence type="ECO:0000313" key="5">
    <source>
        <dbReference type="EMBL" id="EHM10306.1"/>
    </source>
</evidence>
<evidence type="ECO:0000259" key="4">
    <source>
        <dbReference type="PROSITE" id="PS51352"/>
    </source>
</evidence>
<dbReference type="STRING" id="926567.TheveDRAFT_1182"/>